<evidence type="ECO:0000313" key="4">
    <source>
        <dbReference type="Proteomes" id="UP000033862"/>
    </source>
</evidence>
<organism evidence="3 4">
    <name type="scientific">Berkelbacteria bacterium GW2011_GWA1_39_10</name>
    <dbReference type="NCBI Taxonomy" id="1618332"/>
    <lineage>
        <taxon>Bacteria</taxon>
        <taxon>Candidatus Berkelbacteria</taxon>
    </lineage>
</organism>
<dbReference type="Proteomes" id="UP000033862">
    <property type="component" value="Unassembled WGS sequence"/>
</dbReference>
<dbReference type="Gene3D" id="3.40.50.2000">
    <property type="entry name" value="Glycogen Phosphorylase B"/>
    <property type="match status" value="2"/>
</dbReference>
<proteinExistence type="predicted"/>
<dbReference type="PANTHER" id="PTHR45947:SF3">
    <property type="entry name" value="SULFOQUINOVOSYL TRANSFERASE SQD2"/>
    <property type="match status" value="1"/>
</dbReference>
<dbReference type="EMBL" id="LBVS01000013">
    <property type="protein sequence ID" value="KKQ90417.1"/>
    <property type="molecule type" value="Genomic_DNA"/>
</dbReference>
<comment type="caution">
    <text evidence="3">The sequence shown here is derived from an EMBL/GenBank/DDBJ whole genome shotgun (WGS) entry which is preliminary data.</text>
</comment>
<protein>
    <submittedName>
        <fullName evidence="3">Glycosyl transferase group 1</fullName>
    </submittedName>
</protein>
<sequence length="387" mass="44339">MRIGIFSECYHPVLNGVVVSIDTFKSELEKRGHEFFIFTTKCPGYEETSRKVKRFSCMLPFKPSGGKYPISWPRIAWFEARNIKDFNLDIIHSQHLLNLGHLGLKIGEILKIPTVLTYHTLLAEYSHYTPVIGGLTRRYLLYQSRVISNRYDQVVTPSPSMKRVLRDYGVTAPIEAIATGVNLADFQNPFHREVLCAKWRIPENQKILLYVSRIAKEKNLDFLFDAVRLLDRKRSDFHLLMVGGGPELEYYKKMVAFWNLQSRVTFTGMQEKIQANRFFGAADIFVFPSITETQGIVITEAMAAGIPAVAIDKMGPSDIIEDGKDGFLTPLKIVDFTDKIEKLLDDDNLRQQMGKKARESSKKYSVEICADQMEELYEKTIANHHRS</sequence>
<dbReference type="InterPro" id="IPR050194">
    <property type="entry name" value="Glycosyltransferase_grp1"/>
</dbReference>
<dbReference type="InterPro" id="IPR001296">
    <property type="entry name" value="Glyco_trans_1"/>
</dbReference>
<gene>
    <name evidence="3" type="ORF">UT15_C0013G0003</name>
</gene>
<dbReference type="STRING" id="1618332.UT15_C0013G0003"/>
<evidence type="ECO:0000259" key="1">
    <source>
        <dbReference type="Pfam" id="PF00534"/>
    </source>
</evidence>
<dbReference type="AlphaFoldDB" id="A0A0G0LH68"/>
<dbReference type="Pfam" id="PF13439">
    <property type="entry name" value="Glyco_transf_4"/>
    <property type="match status" value="1"/>
</dbReference>
<accession>A0A0G0LH68</accession>
<evidence type="ECO:0000259" key="2">
    <source>
        <dbReference type="Pfam" id="PF13439"/>
    </source>
</evidence>
<name>A0A0G0LH68_9BACT</name>
<dbReference type="SUPFAM" id="SSF53756">
    <property type="entry name" value="UDP-Glycosyltransferase/glycogen phosphorylase"/>
    <property type="match status" value="1"/>
</dbReference>
<evidence type="ECO:0000313" key="3">
    <source>
        <dbReference type="EMBL" id="KKQ90417.1"/>
    </source>
</evidence>
<dbReference type="PANTHER" id="PTHR45947">
    <property type="entry name" value="SULFOQUINOVOSYL TRANSFERASE SQD2"/>
    <property type="match status" value="1"/>
</dbReference>
<dbReference type="GO" id="GO:0016757">
    <property type="term" value="F:glycosyltransferase activity"/>
    <property type="evidence" value="ECO:0007669"/>
    <property type="project" value="InterPro"/>
</dbReference>
<feature type="domain" description="Glycosyltransferase subfamily 4-like N-terminal" evidence="2">
    <location>
        <begin position="15"/>
        <end position="184"/>
    </location>
</feature>
<dbReference type="InterPro" id="IPR028098">
    <property type="entry name" value="Glyco_trans_4-like_N"/>
</dbReference>
<dbReference type="Pfam" id="PF00534">
    <property type="entry name" value="Glycos_transf_1"/>
    <property type="match status" value="1"/>
</dbReference>
<feature type="domain" description="Glycosyl transferase family 1" evidence="1">
    <location>
        <begin position="197"/>
        <end position="359"/>
    </location>
</feature>
<keyword evidence="3" id="KW-0808">Transferase</keyword>
<reference evidence="3 4" key="1">
    <citation type="journal article" date="2015" name="Nature">
        <title>rRNA introns, odd ribosomes, and small enigmatic genomes across a large radiation of phyla.</title>
        <authorList>
            <person name="Brown C.T."/>
            <person name="Hug L.A."/>
            <person name="Thomas B.C."/>
            <person name="Sharon I."/>
            <person name="Castelle C.J."/>
            <person name="Singh A."/>
            <person name="Wilkins M.J."/>
            <person name="Williams K.H."/>
            <person name="Banfield J.F."/>
        </authorList>
    </citation>
    <scope>NUCLEOTIDE SEQUENCE [LARGE SCALE GENOMIC DNA]</scope>
</reference>